<reference evidence="1" key="2">
    <citation type="journal article" date="2020" name="Microorganisms">
        <title>Osmotic Adaptation and Compatible Solute Biosynthesis of Phototrophic Bacteria as Revealed from Genome Analyses.</title>
        <authorList>
            <person name="Imhoff J.F."/>
            <person name="Rahn T."/>
            <person name="Kunzel S."/>
            <person name="Keller A."/>
            <person name="Neulinger S.C."/>
        </authorList>
    </citation>
    <scope>NUCLEOTIDE SEQUENCE</scope>
    <source>
        <strain evidence="1">DSM 4395</strain>
    </source>
</reference>
<dbReference type="Proteomes" id="UP001296967">
    <property type="component" value="Unassembled WGS sequence"/>
</dbReference>
<evidence type="ECO:0000313" key="1">
    <source>
        <dbReference type="EMBL" id="MBK5929633.1"/>
    </source>
</evidence>
<name>A0AAJ0UE46_HALSE</name>
<accession>A0AAJ0UE46</accession>
<reference evidence="1" key="1">
    <citation type="submission" date="2017-05" db="EMBL/GenBank/DDBJ databases">
        <authorList>
            <person name="Imhoff J.F."/>
            <person name="Rahn T."/>
            <person name="Kuenzel S."/>
            <person name="Neulinger S.C."/>
        </authorList>
    </citation>
    <scope>NUCLEOTIDE SEQUENCE</scope>
    <source>
        <strain evidence="1">DSM 4395</strain>
    </source>
</reference>
<organism evidence="1 2">
    <name type="scientific">Halochromatium salexigens</name>
    <name type="common">Chromatium salexigens</name>
    <dbReference type="NCBI Taxonomy" id="49447"/>
    <lineage>
        <taxon>Bacteria</taxon>
        <taxon>Pseudomonadati</taxon>
        <taxon>Pseudomonadota</taxon>
        <taxon>Gammaproteobacteria</taxon>
        <taxon>Chromatiales</taxon>
        <taxon>Chromatiaceae</taxon>
        <taxon>Halochromatium</taxon>
    </lineage>
</organism>
<dbReference type="AlphaFoldDB" id="A0AAJ0UE46"/>
<keyword evidence="2" id="KW-1185">Reference proteome</keyword>
<comment type="caution">
    <text evidence="1">The sequence shown here is derived from an EMBL/GenBank/DDBJ whole genome shotgun (WGS) entry which is preliminary data.</text>
</comment>
<dbReference type="RefSeq" id="WP_201244012.1">
    <property type="nucleotide sequence ID" value="NZ_NHSF01000020.1"/>
</dbReference>
<gene>
    <name evidence="1" type="ORF">CCR82_03550</name>
</gene>
<proteinExistence type="predicted"/>
<protein>
    <submittedName>
        <fullName evidence="1">Uncharacterized protein</fullName>
    </submittedName>
</protein>
<evidence type="ECO:0000313" key="2">
    <source>
        <dbReference type="Proteomes" id="UP001296967"/>
    </source>
</evidence>
<sequence length="138" mass="14504">MKQHLDLTIAALRTLLADLPPFYTVLAGGVPALTLLRNDENGTISLDDAPLDGLDLIPDDQVLFATDTDIPRPMTAEQWAAHYLPNADAAVQNALATIAASAGDVSADINLAPAVWEQYLAGALSDSFSRFSKEGGAA</sequence>
<dbReference type="EMBL" id="NHSF01000020">
    <property type="protein sequence ID" value="MBK5929633.1"/>
    <property type="molecule type" value="Genomic_DNA"/>
</dbReference>